<name>A0A8E2DF78_9APHY</name>
<feature type="non-terminal residue" evidence="1">
    <location>
        <position position="152"/>
    </location>
</feature>
<evidence type="ECO:0000313" key="2">
    <source>
        <dbReference type="Proteomes" id="UP000250043"/>
    </source>
</evidence>
<gene>
    <name evidence="1" type="ORF">OBBRIDRAFT_692290</name>
</gene>
<dbReference type="OrthoDB" id="1750432at2759"/>
<sequence length="152" mass="16694">AVQRNAAAPKDFKRRIPEPVVVVVGVNGHPARALLDTDSLADFISTKLAHQLGIQTFELAKPLPVHLAVQGSRAKINLGCKIQFIYQSVSEMRYFDVVNLLNYDLIMGTPFLFQHCVTIGLNPTSVVKVGSDAARLIEGQRVRTLESRATDV</sequence>
<dbReference type="SUPFAM" id="SSF50630">
    <property type="entry name" value="Acid proteases"/>
    <property type="match status" value="1"/>
</dbReference>
<proteinExistence type="predicted"/>
<dbReference type="EMBL" id="KV722569">
    <property type="protein sequence ID" value="OCH85675.1"/>
    <property type="molecule type" value="Genomic_DNA"/>
</dbReference>
<keyword evidence="2" id="KW-1185">Reference proteome</keyword>
<dbReference type="InterPro" id="IPR021109">
    <property type="entry name" value="Peptidase_aspartic_dom_sf"/>
</dbReference>
<organism evidence="1 2">
    <name type="scientific">Obba rivulosa</name>
    <dbReference type="NCBI Taxonomy" id="1052685"/>
    <lineage>
        <taxon>Eukaryota</taxon>
        <taxon>Fungi</taxon>
        <taxon>Dikarya</taxon>
        <taxon>Basidiomycota</taxon>
        <taxon>Agaricomycotina</taxon>
        <taxon>Agaricomycetes</taxon>
        <taxon>Polyporales</taxon>
        <taxon>Gelatoporiaceae</taxon>
        <taxon>Obba</taxon>
    </lineage>
</organism>
<evidence type="ECO:0000313" key="1">
    <source>
        <dbReference type="EMBL" id="OCH85675.1"/>
    </source>
</evidence>
<dbReference type="Proteomes" id="UP000250043">
    <property type="component" value="Unassembled WGS sequence"/>
</dbReference>
<evidence type="ECO:0008006" key="3">
    <source>
        <dbReference type="Google" id="ProtNLM"/>
    </source>
</evidence>
<dbReference type="Pfam" id="PF08284">
    <property type="entry name" value="RVP_2"/>
    <property type="match status" value="1"/>
</dbReference>
<accession>A0A8E2DF78</accession>
<dbReference type="AlphaFoldDB" id="A0A8E2DF78"/>
<protein>
    <recommendedName>
        <fullName evidence="3">Aspartic peptidase DDI1-type domain-containing protein</fullName>
    </recommendedName>
</protein>
<reference evidence="1 2" key="1">
    <citation type="submission" date="2016-07" db="EMBL/GenBank/DDBJ databases">
        <title>Draft genome of the white-rot fungus Obba rivulosa 3A-2.</title>
        <authorList>
            <consortium name="DOE Joint Genome Institute"/>
            <person name="Miettinen O."/>
            <person name="Riley R."/>
            <person name="Acob R."/>
            <person name="Barry K."/>
            <person name="Cullen D."/>
            <person name="De Vries R."/>
            <person name="Hainaut M."/>
            <person name="Hatakka A."/>
            <person name="Henrissat B."/>
            <person name="Hilden K."/>
            <person name="Kuo R."/>
            <person name="Labutti K."/>
            <person name="Lipzen A."/>
            <person name="Makela M.R."/>
            <person name="Sandor L."/>
            <person name="Spatafora J.W."/>
            <person name="Grigoriev I.V."/>
            <person name="Hibbett D.S."/>
        </authorList>
    </citation>
    <scope>NUCLEOTIDE SEQUENCE [LARGE SCALE GENOMIC DNA]</scope>
    <source>
        <strain evidence="1 2">3A-2</strain>
    </source>
</reference>
<dbReference type="Gene3D" id="2.40.70.10">
    <property type="entry name" value="Acid Proteases"/>
    <property type="match status" value="1"/>
</dbReference>
<feature type="non-terminal residue" evidence="1">
    <location>
        <position position="1"/>
    </location>
</feature>
<dbReference type="CDD" id="cd00303">
    <property type="entry name" value="retropepsin_like"/>
    <property type="match status" value="1"/>
</dbReference>